<dbReference type="RefSeq" id="WP_156266794.1">
    <property type="nucleotide sequence ID" value="NZ_CP032551.1"/>
</dbReference>
<dbReference type="KEGG" id="panm:D3795_05050"/>
<dbReference type="GO" id="GO:0006974">
    <property type="term" value="P:DNA damage response"/>
    <property type="evidence" value="ECO:0007669"/>
    <property type="project" value="TreeGrafter"/>
</dbReference>
<organism evidence="2 3">
    <name type="scientific">Pseudidiomarina andamanensis</name>
    <dbReference type="NCBI Taxonomy" id="1940690"/>
    <lineage>
        <taxon>Bacteria</taxon>
        <taxon>Pseudomonadati</taxon>
        <taxon>Pseudomonadota</taxon>
        <taxon>Gammaproteobacteria</taxon>
        <taxon>Alteromonadales</taxon>
        <taxon>Idiomarinaceae</taxon>
        <taxon>Pseudidiomarina</taxon>
    </lineage>
</organism>
<sequence>MLFRHAIILILFSAILTGCQPASSEMTRSISVTGHAESLVAPDQAKLTISVNRDGAELAEIKQQIDQVSASIIAFLREQQIDDADITSYKVSASPAYDYEDGKRVSRGYTAMRQIQVTLRDLAQYDSIVDQALQAGATYIMNVEFIISETDQIYQQLLATAVEHAHQKAIKMANATGSTVGQVISIQESSYAPAVSQQAMMRVHQEAADVSLPGKNEIRAQVSVTYRLRD</sequence>
<evidence type="ECO:0000313" key="3">
    <source>
        <dbReference type="Proteomes" id="UP000427820"/>
    </source>
</evidence>
<dbReference type="EMBL" id="CP032551">
    <property type="protein sequence ID" value="QGT95581.1"/>
    <property type="molecule type" value="Genomic_DNA"/>
</dbReference>
<evidence type="ECO:0000313" key="2">
    <source>
        <dbReference type="EMBL" id="QGT95581.1"/>
    </source>
</evidence>
<keyword evidence="3" id="KW-1185">Reference proteome</keyword>
<dbReference type="Gene3D" id="3.30.110.170">
    <property type="entry name" value="Protein of unknown function (DUF541), domain 1"/>
    <property type="match status" value="1"/>
</dbReference>
<gene>
    <name evidence="2" type="ORF">D3795_05050</name>
</gene>
<dbReference type="PROSITE" id="PS51257">
    <property type="entry name" value="PROKAR_LIPOPROTEIN"/>
    <property type="match status" value="1"/>
</dbReference>
<proteinExistence type="predicted"/>
<dbReference type="Pfam" id="PF04402">
    <property type="entry name" value="SIMPL"/>
    <property type="match status" value="1"/>
</dbReference>
<accession>A0AA92ILL5</accession>
<name>A0AA92ILL5_9GAMM</name>
<feature type="chain" id="PRO_5041657337" evidence="1">
    <location>
        <begin position="25"/>
        <end position="230"/>
    </location>
</feature>
<keyword evidence="1" id="KW-0732">Signal</keyword>
<dbReference type="AlphaFoldDB" id="A0AA92ILL5"/>
<reference evidence="2 3" key="1">
    <citation type="submission" date="2018-09" db="EMBL/GenBank/DDBJ databases">
        <title>Whole genome sequencing of Idiomarina andamanensis W-5T (LMG 29773T= JCM 31645T).</title>
        <authorList>
            <person name="Das S.K."/>
        </authorList>
    </citation>
    <scope>NUCLEOTIDE SEQUENCE [LARGE SCALE GENOMIC DNA]</scope>
    <source>
        <strain evidence="2 3">W-5T</strain>
    </source>
</reference>
<dbReference type="Proteomes" id="UP000427820">
    <property type="component" value="Chromosome"/>
</dbReference>
<dbReference type="PANTHER" id="PTHR34387:SF2">
    <property type="entry name" value="SLR1258 PROTEIN"/>
    <property type="match status" value="1"/>
</dbReference>
<evidence type="ECO:0000256" key="1">
    <source>
        <dbReference type="SAM" id="SignalP"/>
    </source>
</evidence>
<dbReference type="Gene3D" id="3.30.70.2970">
    <property type="entry name" value="Protein of unknown function (DUF541), domain 2"/>
    <property type="match status" value="1"/>
</dbReference>
<protein>
    <submittedName>
        <fullName evidence="2">DUF541 domain-containing protein</fullName>
    </submittedName>
</protein>
<dbReference type="InterPro" id="IPR052022">
    <property type="entry name" value="26kDa_periplasmic_antigen"/>
</dbReference>
<feature type="signal peptide" evidence="1">
    <location>
        <begin position="1"/>
        <end position="24"/>
    </location>
</feature>
<dbReference type="PANTHER" id="PTHR34387">
    <property type="entry name" value="SLR1258 PROTEIN"/>
    <property type="match status" value="1"/>
</dbReference>
<dbReference type="InterPro" id="IPR007497">
    <property type="entry name" value="SIMPL/DUF541"/>
</dbReference>